<evidence type="ECO:0000313" key="9">
    <source>
        <dbReference type="Proteomes" id="UP000271227"/>
    </source>
</evidence>
<sequence>MDGFEAKWPMTLKAPQGSFEAKQPRPEGLGLDVPDPSRYFSRDFMAVEWDRLWPRVWLLAGVTPDIREPNDYILFTHGHEQIIIARQEDGGIRAFYNVCPHRGNRVCLTDHGSVRKFTCPFHSWRFNMDGSLHAITDEDTFDPALVRHRPGLTEVRCETVAGLIFINMDGKAPPLKDWIGLPDGYLDLYEIEKMNVVRHMRTEWLANWKTGVDAFYETYHLPHIHPQTQGVMEDFSQVDLYPNGFSRMIVPIGVKSHRVDDRDSIDPYQAHMMREVGLDPDTFDGSAEDVRRAIQAAKRARGKRFNLTNYDRMTDGQLTDSWATGLFPNVQMGMHPEGVFIMRFIPHPTNPEIFYYDNMTLFRHVDDPGYTVPGWMGLPEGTDVTGDIRPDIETFAAGEKADLGEVLDQDVELVHAVQEGVKSRGFKGPLWCEQEDRLRHFHRELDRYMTGEK</sequence>
<keyword evidence="8" id="KW-0223">Dioxygenase</keyword>
<evidence type="ECO:0000256" key="2">
    <source>
        <dbReference type="ARBA" id="ARBA00022714"/>
    </source>
</evidence>
<dbReference type="InterPro" id="IPR015879">
    <property type="entry name" value="Ring_hydroxy_dOase_asu_C_dom"/>
</dbReference>
<dbReference type="Pfam" id="PF00355">
    <property type="entry name" value="Rieske"/>
    <property type="match status" value="1"/>
</dbReference>
<dbReference type="InParanoid" id="A0A3M0CT12"/>
<evidence type="ECO:0000256" key="6">
    <source>
        <dbReference type="ARBA" id="ARBA00023014"/>
    </source>
</evidence>
<accession>A0A3M0CT12</accession>
<dbReference type="PANTHER" id="PTHR43756:SF5">
    <property type="entry name" value="CHOLINE MONOOXYGENASE, CHLOROPLASTIC"/>
    <property type="match status" value="1"/>
</dbReference>
<dbReference type="AlphaFoldDB" id="A0A3M0CT12"/>
<dbReference type="RefSeq" id="WP_121937332.1">
    <property type="nucleotide sequence ID" value="NZ_REFR01000009.1"/>
</dbReference>
<name>A0A3M0CT12_9PROT</name>
<dbReference type="CDD" id="cd08882">
    <property type="entry name" value="RHO_alpha_C_MupW-like"/>
    <property type="match status" value="1"/>
</dbReference>
<keyword evidence="9" id="KW-1185">Reference proteome</keyword>
<evidence type="ECO:0000256" key="5">
    <source>
        <dbReference type="ARBA" id="ARBA00023004"/>
    </source>
</evidence>
<gene>
    <name evidence="8" type="ORF">BXY39_0617</name>
</gene>
<dbReference type="InterPro" id="IPR036922">
    <property type="entry name" value="Rieske_2Fe-2S_sf"/>
</dbReference>
<evidence type="ECO:0000313" key="8">
    <source>
        <dbReference type="EMBL" id="RMB12127.1"/>
    </source>
</evidence>
<evidence type="ECO:0000256" key="3">
    <source>
        <dbReference type="ARBA" id="ARBA00022723"/>
    </source>
</evidence>
<proteinExistence type="predicted"/>
<dbReference type="PRINTS" id="PR00090">
    <property type="entry name" value="RNGDIOXGNASE"/>
</dbReference>
<dbReference type="Gene3D" id="3.90.380.10">
    <property type="entry name" value="Naphthalene 1,2-dioxygenase Alpha Subunit, Chain A, domain 1"/>
    <property type="match status" value="1"/>
</dbReference>
<organism evidence="8 9">
    <name type="scientific">Eilatimonas milleporae</name>
    <dbReference type="NCBI Taxonomy" id="911205"/>
    <lineage>
        <taxon>Bacteria</taxon>
        <taxon>Pseudomonadati</taxon>
        <taxon>Pseudomonadota</taxon>
        <taxon>Alphaproteobacteria</taxon>
        <taxon>Kordiimonadales</taxon>
        <taxon>Kordiimonadaceae</taxon>
        <taxon>Eilatimonas</taxon>
    </lineage>
</organism>
<protein>
    <submittedName>
        <fullName evidence="8">Phenylpropionate dioxygenase-like ring-hydroxylating dioxygenase large terminal subunit</fullName>
    </submittedName>
</protein>
<dbReference type="EMBL" id="REFR01000009">
    <property type="protein sequence ID" value="RMB12127.1"/>
    <property type="molecule type" value="Genomic_DNA"/>
</dbReference>
<dbReference type="GO" id="GO:0005506">
    <property type="term" value="F:iron ion binding"/>
    <property type="evidence" value="ECO:0007669"/>
    <property type="project" value="InterPro"/>
</dbReference>
<dbReference type="Proteomes" id="UP000271227">
    <property type="component" value="Unassembled WGS sequence"/>
</dbReference>
<evidence type="ECO:0000256" key="4">
    <source>
        <dbReference type="ARBA" id="ARBA00023002"/>
    </source>
</evidence>
<dbReference type="Pfam" id="PF00848">
    <property type="entry name" value="Ring_hydroxyl_A"/>
    <property type="match status" value="1"/>
</dbReference>
<feature type="domain" description="Rieske" evidence="7">
    <location>
        <begin position="59"/>
        <end position="166"/>
    </location>
</feature>
<dbReference type="SUPFAM" id="SSF50022">
    <property type="entry name" value="ISP domain"/>
    <property type="match status" value="1"/>
</dbReference>
<keyword evidence="6" id="KW-0411">Iron-sulfur</keyword>
<dbReference type="GO" id="GO:0051213">
    <property type="term" value="F:dioxygenase activity"/>
    <property type="evidence" value="ECO:0007669"/>
    <property type="project" value="UniProtKB-KW"/>
</dbReference>
<dbReference type="SUPFAM" id="SSF55961">
    <property type="entry name" value="Bet v1-like"/>
    <property type="match status" value="1"/>
</dbReference>
<dbReference type="GO" id="GO:0051537">
    <property type="term" value="F:2 iron, 2 sulfur cluster binding"/>
    <property type="evidence" value="ECO:0007669"/>
    <property type="project" value="UniProtKB-KW"/>
</dbReference>
<dbReference type="OrthoDB" id="7458380at2"/>
<keyword evidence="2" id="KW-0001">2Fe-2S</keyword>
<reference evidence="8 9" key="1">
    <citation type="submission" date="2018-10" db="EMBL/GenBank/DDBJ databases">
        <title>Genomic Encyclopedia of Archaeal and Bacterial Type Strains, Phase II (KMG-II): from individual species to whole genera.</title>
        <authorList>
            <person name="Goeker M."/>
        </authorList>
    </citation>
    <scope>NUCLEOTIDE SEQUENCE [LARGE SCALE GENOMIC DNA]</scope>
    <source>
        <strain evidence="8 9">DSM 25217</strain>
    </source>
</reference>
<comment type="caution">
    <text evidence="8">The sequence shown here is derived from an EMBL/GenBank/DDBJ whole genome shotgun (WGS) entry which is preliminary data.</text>
</comment>
<dbReference type="Gene3D" id="2.102.10.10">
    <property type="entry name" value="Rieske [2Fe-2S] iron-sulphur domain"/>
    <property type="match status" value="1"/>
</dbReference>
<dbReference type="PANTHER" id="PTHR43756">
    <property type="entry name" value="CHOLINE MONOOXYGENASE, CHLOROPLASTIC"/>
    <property type="match status" value="1"/>
</dbReference>
<evidence type="ECO:0000256" key="1">
    <source>
        <dbReference type="ARBA" id="ARBA00001962"/>
    </source>
</evidence>
<dbReference type="InterPro" id="IPR017941">
    <property type="entry name" value="Rieske_2Fe-2S"/>
</dbReference>
<dbReference type="InterPro" id="IPR001663">
    <property type="entry name" value="Rng_hydr_dOase-A"/>
</dbReference>
<dbReference type="PROSITE" id="PS51296">
    <property type="entry name" value="RIESKE"/>
    <property type="match status" value="1"/>
</dbReference>
<comment type="cofactor">
    <cofactor evidence="1">
        <name>Fe cation</name>
        <dbReference type="ChEBI" id="CHEBI:24875"/>
    </cofactor>
</comment>
<keyword evidence="3" id="KW-0479">Metal-binding</keyword>
<evidence type="ECO:0000259" key="7">
    <source>
        <dbReference type="PROSITE" id="PS51296"/>
    </source>
</evidence>
<dbReference type="CDD" id="cd03469">
    <property type="entry name" value="Rieske_RO_Alpha_N"/>
    <property type="match status" value="1"/>
</dbReference>
<keyword evidence="4" id="KW-0560">Oxidoreductase</keyword>
<keyword evidence="5" id="KW-0408">Iron</keyword>